<keyword evidence="2" id="KW-1185">Reference proteome</keyword>
<organism evidence="1 2">
    <name type="scientific">Coemansia nantahalensis</name>
    <dbReference type="NCBI Taxonomy" id="2789366"/>
    <lineage>
        <taxon>Eukaryota</taxon>
        <taxon>Fungi</taxon>
        <taxon>Fungi incertae sedis</taxon>
        <taxon>Zoopagomycota</taxon>
        <taxon>Kickxellomycotina</taxon>
        <taxon>Kickxellomycetes</taxon>
        <taxon>Kickxellales</taxon>
        <taxon>Kickxellaceae</taxon>
        <taxon>Coemansia</taxon>
    </lineage>
</organism>
<evidence type="ECO:0000313" key="2">
    <source>
        <dbReference type="Proteomes" id="UP001140234"/>
    </source>
</evidence>
<comment type="caution">
    <text evidence="1">The sequence shown here is derived from an EMBL/GenBank/DDBJ whole genome shotgun (WGS) entry which is preliminary data.</text>
</comment>
<gene>
    <name evidence="1" type="ORF">IWQ57_004513</name>
</gene>
<evidence type="ECO:0000313" key="1">
    <source>
        <dbReference type="EMBL" id="KAJ2766095.1"/>
    </source>
</evidence>
<dbReference type="Proteomes" id="UP001140234">
    <property type="component" value="Unassembled WGS sequence"/>
</dbReference>
<dbReference type="EMBL" id="JANBUJ010001798">
    <property type="protein sequence ID" value="KAJ2766095.1"/>
    <property type="molecule type" value="Genomic_DNA"/>
</dbReference>
<feature type="non-terminal residue" evidence="1">
    <location>
        <position position="102"/>
    </location>
</feature>
<proteinExistence type="predicted"/>
<feature type="non-terminal residue" evidence="1">
    <location>
        <position position="1"/>
    </location>
</feature>
<reference evidence="1" key="1">
    <citation type="submission" date="2022-07" db="EMBL/GenBank/DDBJ databases">
        <title>Phylogenomic reconstructions and comparative analyses of Kickxellomycotina fungi.</title>
        <authorList>
            <person name="Reynolds N.K."/>
            <person name="Stajich J.E."/>
            <person name="Barry K."/>
            <person name="Grigoriev I.V."/>
            <person name="Crous P."/>
            <person name="Smith M.E."/>
        </authorList>
    </citation>
    <scope>NUCLEOTIDE SEQUENCE</scope>
    <source>
        <strain evidence="1">CBS 109366</strain>
    </source>
</reference>
<name>A0ACC1JS74_9FUNG</name>
<accession>A0ACC1JS74</accession>
<sequence>SLQQGPLPRLQARQAQPVRAHRAASARERVVEGGDGLLRRQARRVPVPRAHREEGHERPLHLGPHHPLARQLGRRPRKVPPQPPAACHGRLCPCHAVPVQHL</sequence>
<protein>
    <submittedName>
        <fullName evidence="1">Uncharacterized protein</fullName>
    </submittedName>
</protein>